<evidence type="ECO:0000256" key="6">
    <source>
        <dbReference type="ARBA" id="ARBA00022840"/>
    </source>
</evidence>
<dbReference type="PANTHER" id="PTHR21499">
    <property type="entry name" value="ASPARTATE KINASE"/>
    <property type="match status" value="1"/>
</dbReference>
<dbReference type="PANTHER" id="PTHR21499:SF59">
    <property type="entry name" value="ASPARTOKINASE"/>
    <property type="match status" value="1"/>
</dbReference>
<reference evidence="10 11" key="1">
    <citation type="journal article" date="2018" name="IMA Fungus">
        <title>IMA Genome-F 9: Draft genome sequence of Annulohypoxylon stygium, Aspergillus mulundensis, Berkeleyomyces basicola (syn. Thielaviopsis basicola), Ceratocystis smalleyi, two Cercospora beticola strains, Coleophoma cylindrospora, Fusarium fracticaudum, Phialophora cf. hyalina, and Morchella septimelata.</title>
        <authorList>
            <person name="Wingfield B.D."/>
            <person name="Bills G.F."/>
            <person name="Dong Y."/>
            <person name="Huang W."/>
            <person name="Nel W.J."/>
            <person name="Swalarsk-Parry B.S."/>
            <person name="Vaghefi N."/>
            <person name="Wilken P.M."/>
            <person name="An Z."/>
            <person name="de Beer Z.W."/>
            <person name="De Vos L."/>
            <person name="Chen L."/>
            <person name="Duong T.A."/>
            <person name="Gao Y."/>
            <person name="Hammerbacher A."/>
            <person name="Kikkert J.R."/>
            <person name="Li Y."/>
            <person name="Li H."/>
            <person name="Li K."/>
            <person name="Li Q."/>
            <person name="Liu X."/>
            <person name="Ma X."/>
            <person name="Naidoo K."/>
            <person name="Pethybridge S.J."/>
            <person name="Sun J."/>
            <person name="Steenkamp E.T."/>
            <person name="van der Nest M.A."/>
            <person name="van Wyk S."/>
            <person name="Wingfield M.J."/>
            <person name="Xiong C."/>
            <person name="Yue Q."/>
            <person name="Zhang X."/>
        </authorList>
    </citation>
    <scope>NUCLEOTIDE SEQUENCE [LARGE SCALE GENOMIC DNA]</scope>
    <source>
        <strain evidence="10 11">BP6252</strain>
    </source>
</reference>
<dbReference type="OrthoDB" id="4323675at2759"/>
<dbReference type="SUPFAM" id="SSF53633">
    <property type="entry name" value="Carbamate kinase-like"/>
    <property type="match status" value="1"/>
</dbReference>
<dbReference type="InterPro" id="IPR045865">
    <property type="entry name" value="ACT-like_dom_sf"/>
</dbReference>
<feature type="domain" description="ACT" evidence="9">
    <location>
        <begin position="436"/>
        <end position="508"/>
    </location>
</feature>
<comment type="catalytic activity">
    <reaction evidence="7">
        <text>L-aspartate + ATP = 4-phospho-L-aspartate + ADP</text>
        <dbReference type="Rhea" id="RHEA:23776"/>
        <dbReference type="ChEBI" id="CHEBI:29991"/>
        <dbReference type="ChEBI" id="CHEBI:30616"/>
        <dbReference type="ChEBI" id="CHEBI:57535"/>
        <dbReference type="ChEBI" id="CHEBI:456216"/>
        <dbReference type="EC" id="2.7.2.4"/>
    </reaction>
</comment>
<dbReference type="InterPro" id="IPR054352">
    <property type="entry name" value="ACT_Aspartokinase"/>
</dbReference>
<accession>A0A3D8QKV5</accession>
<evidence type="ECO:0000256" key="7">
    <source>
        <dbReference type="RuleBase" id="RU003448"/>
    </source>
</evidence>
<sequence length="518" mass="55975">MPAILPSSPVRKPWIVQKYGGTSLGNLLETITITIIPQYLETHNVGVVCSAISGTSKALGTTALLLQAVKSALDGDQSQLDATIEKIRDEHTKAIKSIRIGVRCKVQASICDALQADIIRECNELNAFLNAAQGIPAKLVSLLDVVASVYGNDLNTQRQAYEQLGSKFYDGLVQEIGRKLRACEDEGTVPIITGFFGRLPESMLKSVGRGYSDFCAAMCALGVEAAELQIWKDVDGIFTADPRKIPSARLLSTITLEEAAELTYYGSEVIHPLTMEQIRKANIPLRLKNVKNPGGRGTIIYPSDDSSSEASSATPSPVSSTESLLQDTSIAGFMSANGYYGKGRHRRSPTALTAKDSMILLNIQSNRHVKSHGFLARVFGSLDELNVVADLVTTSEQSVSLAISSISRPEEEKRLFISLERFGKVEVRRDVSIVSVIGHKMRNMVGISGEILSKLAQAGINVYLIAQGASEINISCVVQSSDAPKAMQTIHTNVLGIPQHAEHAPIAQNSIMKGPWLF</sequence>
<dbReference type="GO" id="GO:0005829">
    <property type="term" value="C:cytosol"/>
    <property type="evidence" value="ECO:0007669"/>
    <property type="project" value="TreeGrafter"/>
</dbReference>
<name>A0A3D8QKV5_9HELO</name>
<organism evidence="10 11">
    <name type="scientific">Coleophoma cylindrospora</name>
    <dbReference type="NCBI Taxonomy" id="1849047"/>
    <lineage>
        <taxon>Eukaryota</taxon>
        <taxon>Fungi</taxon>
        <taxon>Dikarya</taxon>
        <taxon>Ascomycota</taxon>
        <taxon>Pezizomycotina</taxon>
        <taxon>Leotiomycetes</taxon>
        <taxon>Helotiales</taxon>
        <taxon>Dermateaceae</taxon>
        <taxon>Coleophoma</taxon>
    </lineage>
</organism>
<keyword evidence="3 7" id="KW-0808">Transferase</keyword>
<keyword evidence="5 7" id="KW-0418">Kinase</keyword>
<dbReference type="FunFam" id="3.30.2130.10:FF:000001">
    <property type="entry name" value="Bifunctional aspartokinase/homoserine dehydrogenase"/>
    <property type="match status" value="1"/>
</dbReference>
<evidence type="ECO:0000256" key="3">
    <source>
        <dbReference type="ARBA" id="ARBA00022679"/>
    </source>
</evidence>
<evidence type="ECO:0000313" key="10">
    <source>
        <dbReference type="EMBL" id="RDW62348.1"/>
    </source>
</evidence>
<comment type="pathway">
    <text evidence="1">Mycotoxin biosynthesis.</text>
</comment>
<dbReference type="EC" id="2.7.2.4" evidence="7"/>
<feature type="region of interest" description="Disordered" evidence="8">
    <location>
        <begin position="298"/>
        <end position="323"/>
    </location>
</feature>
<dbReference type="SUPFAM" id="SSF55021">
    <property type="entry name" value="ACT-like"/>
    <property type="match status" value="2"/>
</dbReference>
<gene>
    <name evidence="10" type="ORF">BP6252_11781</name>
</gene>
<evidence type="ECO:0000256" key="1">
    <source>
        <dbReference type="ARBA" id="ARBA00004685"/>
    </source>
</evidence>
<dbReference type="InterPro" id="IPR001341">
    <property type="entry name" value="Asp_kinase"/>
</dbReference>
<protein>
    <recommendedName>
        <fullName evidence="7">Aspartokinase</fullName>
        <ecNumber evidence="7">2.7.2.4</ecNumber>
    </recommendedName>
</protein>
<dbReference type="Pfam" id="PF00696">
    <property type="entry name" value="AA_kinase"/>
    <property type="match status" value="1"/>
</dbReference>
<dbReference type="Pfam" id="PF22468">
    <property type="entry name" value="ACT_9"/>
    <property type="match status" value="1"/>
</dbReference>
<dbReference type="GO" id="GO:0009090">
    <property type="term" value="P:homoserine biosynthetic process"/>
    <property type="evidence" value="ECO:0007669"/>
    <property type="project" value="TreeGrafter"/>
</dbReference>
<evidence type="ECO:0000256" key="8">
    <source>
        <dbReference type="SAM" id="MobiDB-lite"/>
    </source>
</evidence>
<evidence type="ECO:0000256" key="2">
    <source>
        <dbReference type="ARBA" id="ARBA00010122"/>
    </source>
</evidence>
<keyword evidence="6" id="KW-0067">ATP-binding</keyword>
<evidence type="ECO:0000313" key="11">
    <source>
        <dbReference type="Proteomes" id="UP000256645"/>
    </source>
</evidence>
<evidence type="ECO:0000256" key="4">
    <source>
        <dbReference type="ARBA" id="ARBA00022741"/>
    </source>
</evidence>
<dbReference type="Gene3D" id="3.40.1160.10">
    <property type="entry name" value="Acetylglutamate kinase-like"/>
    <property type="match status" value="1"/>
</dbReference>
<comment type="similarity">
    <text evidence="2 7">Belongs to the aspartokinase family.</text>
</comment>
<dbReference type="InterPro" id="IPR036393">
    <property type="entry name" value="AceGlu_kinase-like_sf"/>
</dbReference>
<dbReference type="GO" id="GO:0005524">
    <property type="term" value="F:ATP binding"/>
    <property type="evidence" value="ECO:0007669"/>
    <property type="project" value="UniProtKB-KW"/>
</dbReference>
<evidence type="ECO:0000256" key="5">
    <source>
        <dbReference type="ARBA" id="ARBA00022777"/>
    </source>
</evidence>
<dbReference type="InterPro" id="IPR018042">
    <property type="entry name" value="Aspartate_kinase_CS"/>
</dbReference>
<dbReference type="InterPro" id="IPR001048">
    <property type="entry name" value="Asp/Glu/Uridylate_kinase"/>
</dbReference>
<comment type="caution">
    <text evidence="10">The sequence shown here is derived from an EMBL/GenBank/DDBJ whole genome shotgun (WGS) entry which is preliminary data.</text>
</comment>
<proteinExistence type="inferred from homology"/>
<feature type="compositionally biased region" description="Low complexity" evidence="8">
    <location>
        <begin position="303"/>
        <end position="323"/>
    </location>
</feature>
<dbReference type="PROSITE" id="PS51671">
    <property type="entry name" value="ACT"/>
    <property type="match status" value="1"/>
</dbReference>
<dbReference type="EMBL" id="PDLM01000014">
    <property type="protein sequence ID" value="RDW62348.1"/>
    <property type="molecule type" value="Genomic_DNA"/>
</dbReference>
<dbReference type="GO" id="GO:0004072">
    <property type="term" value="F:aspartate kinase activity"/>
    <property type="evidence" value="ECO:0007669"/>
    <property type="project" value="UniProtKB-EC"/>
</dbReference>
<dbReference type="STRING" id="1849047.A0A3D8QKV5"/>
<evidence type="ECO:0000259" key="9">
    <source>
        <dbReference type="PROSITE" id="PS51671"/>
    </source>
</evidence>
<dbReference type="InterPro" id="IPR002912">
    <property type="entry name" value="ACT_dom"/>
</dbReference>
<dbReference type="AlphaFoldDB" id="A0A3D8QKV5"/>
<keyword evidence="4" id="KW-0547">Nucleotide-binding</keyword>
<keyword evidence="11" id="KW-1185">Reference proteome</keyword>
<dbReference type="NCBIfam" id="TIGR00657">
    <property type="entry name" value="asp_kinases"/>
    <property type="match status" value="1"/>
</dbReference>
<dbReference type="Gene3D" id="3.30.70.260">
    <property type="match status" value="2"/>
</dbReference>
<dbReference type="PROSITE" id="PS00324">
    <property type="entry name" value="ASPARTOKINASE"/>
    <property type="match status" value="1"/>
</dbReference>
<dbReference type="GO" id="GO:0009089">
    <property type="term" value="P:lysine biosynthetic process via diaminopimelate"/>
    <property type="evidence" value="ECO:0007669"/>
    <property type="project" value="TreeGrafter"/>
</dbReference>
<dbReference type="Proteomes" id="UP000256645">
    <property type="component" value="Unassembled WGS sequence"/>
</dbReference>